<dbReference type="KEGG" id="nsl:BOX37_13150"/>
<reference evidence="2" key="1">
    <citation type="submission" date="2016-11" db="EMBL/GenBank/DDBJ databases">
        <authorList>
            <person name="Jaros S."/>
            <person name="Januszkiewicz K."/>
            <person name="Wedrychowicz H."/>
        </authorList>
    </citation>
    <scope>NUCLEOTIDE SEQUENCE [LARGE SCALE GENOMIC DNA]</scope>
    <source>
        <strain evidence="2">Y48</strain>
    </source>
</reference>
<keyword evidence="3" id="KW-1185">Reference proteome</keyword>
<evidence type="ECO:0000313" key="3">
    <source>
        <dbReference type="Proteomes" id="UP000183810"/>
    </source>
</evidence>
<gene>
    <name evidence="2" type="ORF">BOX37_13150</name>
</gene>
<dbReference type="Proteomes" id="UP000183810">
    <property type="component" value="Chromosome"/>
</dbReference>
<dbReference type="AlphaFoldDB" id="A0A1J0VRU9"/>
<protein>
    <submittedName>
        <fullName evidence="2">Uncharacterized protein</fullName>
    </submittedName>
</protein>
<sequence>MTGRRLRRPAASIERNAGMSTPMDREAADRISEPAERDAESASATSGSAEPAEAAADRNEEDD</sequence>
<proteinExistence type="predicted"/>
<feature type="region of interest" description="Disordered" evidence="1">
    <location>
        <begin position="1"/>
        <end position="63"/>
    </location>
</feature>
<evidence type="ECO:0000256" key="1">
    <source>
        <dbReference type="SAM" id="MobiDB-lite"/>
    </source>
</evidence>
<accession>A0A1J0VRU9</accession>
<name>A0A1J0VRU9_9NOCA</name>
<dbReference type="EMBL" id="CP018082">
    <property type="protein sequence ID" value="APE34737.1"/>
    <property type="molecule type" value="Genomic_DNA"/>
</dbReference>
<feature type="compositionally biased region" description="Basic and acidic residues" evidence="1">
    <location>
        <begin position="23"/>
        <end position="40"/>
    </location>
</feature>
<evidence type="ECO:0000313" key="2">
    <source>
        <dbReference type="EMBL" id="APE34737.1"/>
    </source>
</evidence>
<organism evidence="2 3">
    <name type="scientific">Nocardia mangyaensis</name>
    <dbReference type="NCBI Taxonomy" id="2213200"/>
    <lineage>
        <taxon>Bacteria</taxon>
        <taxon>Bacillati</taxon>
        <taxon>Actinomycetota</taxon>
        <taxon>Actinomycetes</taxon>
        <taxon>Mycobacteriales</taxon>
        <taxon>Nocardiaceae</taxon>
        <taxon>Nocardia</taxon>
    </lineage>
</organism>
<feature type="compositionally biased region" description="Low complexity" evidence="1">
    <location>
        <begin position="41"/>
        <end position="54"/>
    </location>
</feature>